<dbReference type="InterPro" id="IPR049532">
    <property type="entry name" value="GAP1-like_C"/>
</dbReference>
<accession>A0ABS2U5N9</accession>
<evidence type="ECO:0000256" key="1">
    <source>
        <dbReference type="SAM" id="MobiDB-lite"/>
    </source>
</evidence>
<name>A0ABS2U5N9_9ACTN</name>
<evidence type="ECO:0000259" key="2">
    <source>
        <dbReference type="Pfam" id="PF20014"/>
    </source>
</evidence>
<dbReference type="Pfam" id="PF20052">
    <property type="entry name" value="GAP1-C"/>
    <property type="match status" value="1"/>
</dbReference>
<feature type="region of interest" description="Disordered" evidence="1">
    <location>
        <begin position="347"/>
        <end position="368"/>
    </location>
</feature>
<reference evidence="4 5" key="1">
    <citation type="submission" date="2021-01" db="EMBL/GenBank/DDBJ databases">
        <title>Streptomyces acididurans sp. nov., isolated from a peat swamp forest soil.</title>
        <authorList>
            <person name="Chantavorakit T."/>
            <person name="Duangmal K."/>
        </authorList>
    </citation>
    <scope>NUCLEOTIDE SEQUENCE [LARGE SCALE GENOMIC DNA]</scope>
    <source>
        <strain evidence="4 5">KK5PA1</strain>
    </source>
</reference>
<dbReference type="Proteomes" id="UP000749040">
    <property type="component" value="Unassembled WGS sequence"/>
</dbReference>
<dbReference type="EMBL" id="JADKYB010000046">
    <property type="protein sequence ID" value="MBM9510672.1"/>
    <property type="molecule type" value="Genomic_DNA"/>
</dbReference>
<organism evidence="4 5">
    <name type="scientific">Actinacidiphila acididurans</name>
    <dbReference type="NCBI Taxonomy" id="2784346"/>
    <lineage>
        <taxon>Bacteria</taxon>
        <taxon>Bacillati</taxon>
        <taxon>Actinomycetota</taxon>
        <taxon>Actinomycetes</taxon>
        <taxon>Kitasatosporales</taxon>
        <taxon>Streptomycetaceae</taxon>
        <taxon>Actinacidiphila</taxon>
    </lineage>
</organism>
<sequence>MTMALHRLSYRVPPGAPAEELRPRGAHPFSEEELSRIAPVIAGIATLWSGPADGPAALSHTRVPGGGSVLCETSVPPAAGGTTTAAVRDVAAYWLPGGGGDLANATPIETWGSPLWDGTADSSSDAPAVPDWCDDDSLAEFATEHTDRVEPFLADVHRLFADPAGRQIVIAEPDPMTVARWIALACATLTPDCARALTFVLSAQDPSAAPHQIVGIGPGARFDRANETTLRHLYRVYDGLGGPGSEALPGRDDWAGIAAQMWRSGKVPRTAYARAGSSAPFAVEPLQDVLLPAHPVGPGYARWQQATAEPPGAVQDPRTDVSADGWDVPGGAAVPPLAQVREAEATVAPERGTPTASAFAGGSGMPSEGVPDPRAGWYDRAAAAPAASGPLTPAGLHALFACLGAPVPTYPGPAELLAGLAPSACGEVGNTDQLRAEVVTRLLGELERLNSRAPEEWMNVLQALHAVSPPRDRPGTLGEQGRSRQDALETRAAARIARDMLHQRPDGQELATPLGRMARPFVRLVLDQIAKSNPGDEPVTLLRLAASPLGEWLATVHDEAPLRLQLIVKGQRLRAKGTTGLPAFRLLAELLPAERECEPWMARLVWWLAWDTGRPSARDAVDLLGTLPGRLFTGAGIDRELATLIAAPGPPTDALAELADALLNMSADLSPRLRDIAEMLRLGRQLDRAEKAPRKALEEFKGSSVTVSGPSGLRPWIIGKLAVRLAESPPADLYDDYVLRVLSGPLDEELLSAYLTAQLAPNQALRLADTLVAHVEDSARLFMAWQGEQLFGASAWRKDARDLSEGIFGTALRRLPDAERSVYITRVAAQIACLRPGSDGEHRWLDFAAAHPSDTGGDVHPGVLP</sequence>
<feature type="domain" description="GTPase-associated protein 1-like C-terminal" evidence="3">
    <location>
        <begin position="374"/>
        <end position="821"/>
    </location>
</feature>
<keyword evidence="5" id="KW-1185">Reference proteome</keyword>
<gene>
    <name evidence="4" type="ORF">ITX44_40145</name>
</gene>
<dbReference type="InterPro" id="IPR045401">
    <property type="entry name" value="GAP1-M"/>
</dbReference>
<feature type="domain" description="GTPase-associated protein 1 middle" evidence="2">
    <location>
        <begin position="138"/>
        <end position="229"/>
    </location>
</feature>
<evidence type="ECO:0000313" key="4">
    <source>
        <dbReference type="EMBL" id="MBM9510672.1"/>
    </source>
</evidence>
<dbReference type="Pfam" id="PF20014">
    <property type="entry name" value="GAP1-M"/>
    <property type="match status" value="1"/>
</dbReference>
<comment type="caution">
    <text evidence="4">The sequence shown here is derived from an EMBL/GenBank/DDBJ whole genome shotgun (WGS) entry which is preliminary data.</text>
</comment>
<proteinExistence type="predicted"/>
<evidence type="ECO:0000313" key="5">
    <source>
        <dbReference type="Proteomes" id="UP000749040"/>
    </source>
</evidence>
<protein>
    <submittedName>
        <fullName evidence="4">Uncharacterized protein</fullName>
    </submittedName>
</protein>
<evidence type="ECO:0000259" key="3">
    <source>
        <dbReference type="Pfam" id="PF20052"/>
    </source>
</evidence>